<reference evidence="2" key="1">
    <citation type="submission" date="2022-11" db="EMBL/GenBank/DDBJ databases">
        <title>Draft genome sequence of Hoeflea poritis E7-10 and Hoeflea prorocentri PM5-8, separated from scleractinian coral Porites lutea and marine dinoflagellate.</title>
        <authorList>
            <person name="Zhang G."/>
            <person name="Wei Q."/>
            <person name="Cai L."/>
        </authorList>
    </citation>
    <scope>NUCLEOTIDE SEQUENCE</scope>
    <source>
        <strain evidence="2">PM5-8</strain>
    </source>
</reference>
<feature type="transmembrane region" description="Helical" evidence="1">
    <location>
        <begin position="360"/>
        <end position="383"/>
    </location>
</feature>
<proteinExistence type="predicted"/>
<keyword evidence="3" id="KW-1185">Reference proteome</keyword>
<dbReference type="RefSeq" id="WP_267992618.1">
    <property type="nucleotide sequence ID" value="NZ_JAPJZI010000001.1"/>
</dbReference>
<sequence length="446" mass="47450">MTLHPAIAIALIPLSVMLLVVVMGIVRIAARRYGWSAEIQRKAVHVATGLYAMSLPWILPEPWMVYSLLVLAVIVMGVLRIPALAKGGIGSALHGVERSSWGDVMLVAAVGTLYFFSGNGSVAVLYLLPLAVLTLSDAAAAVAGSGYGRLVYTIEDGQKSIEGSLVFFMVTWILAMIALLLLSDVPRVSVVMLSVMIAAFGTVIEADSWRGFDNYFVPVGVLFLVAVHMDSGPVDLILLALGFLAVLCLLNVYGGALLGLSKHTARAYTAALFLIGAVTTLPNMILPASALLTQTYARRQYPGDARHPDLDMLAMLAVVSFGWLICGVALGHVAISFYGTTCGAMVALLGPLALAERPFWQRVSLTALLVLLLGVIVSGVIAINPADTRWHGNTVAIVVVSLVVPALAGLLRPGFFHHNRYAKAGVVSVFVPLVAYLYLLFTQESL</sequence>
<feature type="transmembrane region" description="Helical" evidence="1">
    <location>
        <begin position="236"/>
        <end position="258"/>
    </location>
</feature>
<feature type="transmembrane region" description="Helical" evidence="1">
    <location>
        <begin position="188"/>
        <end position="205"/>
    </location>
</feature>
<keyword evidence="1" id="KW-0472">Membrane</keyword>
<dbReference type="GO" id="GO:0004143">
    <property type="term" value="F:ATP-dependent diacylglycerol kinase activity"/>
    <property type="evidence" value="ECO:0007669"/>
    <property type="project" value="InterPro"/>
</dbReference>
<feature type="transmembrane region" description="Helical" evidence="1">
    <location>
        <begin position="104"/>
        <end position="126"/>
    </location>
</feature>
<dbReference type="EMBL" id="JAPJZI010000001">
    <property type="protein sequence ID" value="MDA5400800.1"/>
    <property type="molecule type" value="Genomic_DNA"/>
</dbReference>
<dbReference type="Proteomes" id="UP001151234">
    <property type="component" value="Unassembled WGS sequence"/>
</dbReference>
<feature type="transmembrane region" description="Helical" evidence="1">
    <location>
        <begin position="270"/>
        <end position="292"/>
    </location>
</feature>
<accession>A0A9X3UM90</accession>
<feature type="transmembrane region" description="Helical" evidence="1">
    <location>
        <begin position="6"/>
        <end position="30"/>
    </location>
</feature>
<gene>
    <name evidence="2" type="ORF">OQ273_19660</name>
</gene>
<dbReference type="PANTHER" id="PTHR31303">
    <property type="entry name" value="CTP-DEPENDENT DIACYLGLYCEROL KINASE 1"/>
    <property type="match status" value="1"/>
</dbReference>
<name>A0A9X3UM90_9HYPH</name>
<protein>
    <recommendedName>
        <fullName evidence="4">Phytol kinase</fullName>
    </recommendedName>
</protein>
<feature type="transmembrane region" description="Helical" evidence="1">
    <location>
        <begin position="65"/>
        <end position="83"/>
    </location>
</feature>
<dbReference type="AlphaFoldDB" id="A0A9X3UM90"/>
<evidence type="ECO:0000313" key="2">
    <source>
        <dbReference type="EMBL" id="MDA5400800.1"/>
    </source>
</evidence>
<feature type="transmembrane region" description="Helical" evidence="1">
    <location>
        <begin position="421"/>
        <end position="441"/>
    </location>
</feature>
<evidence type="ECO:0008006" key="4">
    <source>
        <dbReference type="Google" id="ProtNLM"/>
    </source>
</evidence>
<keyword evidence="1" id="KW-0812">Transmembrane</keyword>
<feature type="transmembrane region" description="Helical" evidence="1">
    <location>
        <begin position="337"/>
        <end position="354"/>
    </location>
</feature>
<evidence type="ECO:0000256" key="1">
    <source>
        <dbReference type="SAM" id="Phobius"/>
    </source>
</evidence>
<dbReference type="InterPro" id="IPR037997">
    <property type="entry name" value="Dgk1-like"/>
</dbReference>
<dbReference type="PANTHER" id="PTHR31303:SF1">
    <property type="entry name" value="CTP-DEPENDENT DIACYLGLYCEROL KINASE 1"/>
    <property type="match status" value="1"/>
</dbReference>
<feature type="transmembrane region" description="Helical" evidence="1">
    <location>
        <begin position="395"/>
        <end position="415"/>
    </location>
</feature>
<comment type="caution">
    <text evidence="2">The sequence shown here is derived from an EMBL/GenBank/DDBJ whole genome shotgun (WGS) entry which is preliminary data.</text>
</comment>
<feature type="transmembrane region" description="Helical" evidence="1">
    <location>
        <begin position="312"/>
        <end position="330"/>
    </location>
</feature>
<feature type="transmembrane region" description="Helical" evidence="1">
    <location>
        <begin position="164"/>
        <end position="182"/>
    </location>
</feature>
<keyword evidence="1" id="KW-1133">Transmembrane helix</keyword>
<organism evidence="2 3">
    <name type="scientific">Hoeflea prorocentri</name>
    <dbReference type="NCBI Taxonomy" id="1922333"/>
    <lineage>
        <taxon>Bacteria</taxon>
        <taxon>Pseudomonadati</taxon>
        <taxon>Pseudomonadota</taxon>
        <taxon>Alphaproteobacteria</taxon>
        <taxon>Hyphomicrobiales</taxon>
        <taxon>Rhizobiaceae</taxon>
        <taxon>Hoeflea</taxon>
    </lineage>
</organism>
<evidence type="ECO:0000313" key="3">
    <source>
        <dbReference type="Proteomes" id="UP001151234"/>
    </source>
</evidence>